<evidence type="ECO:0000313" key="4">
    <source>
        <dbReference type="EMBL" id="MCA5006321.1"/>
    </source>
</evidence>
<protein>
    <submittedName>
        <fullName evidence="4">FecR family protein</fullName>
    </submittedName>
</protein>
<sequence length="390" mass="44485">MYQNQHEPQEIGQLLLKKINGNLSLEDEQVLKQWLSADPRNQALYARCIDPLQQKQVYAFLNKIDTSKAWLEIQTDLEITPTKIHKSNRYIWRYSVAAACALLIGSIFLWTKHNNTLNNTETITKLDYKPASNKAIIKLSNGESFTLDNNQDLVEVNSKSITYSDGKTITSTDDITSAEINTPRSGYYKIILPDGTQAQLNAESSLSYPLTFHGHTREVWITGEVYFDVKKNEKQPFVVHTQRQEIQVLGTSFNVNAYDEKNSIKTSLIKGIVKVANKSNKASSSKILYPNQQSILSTGKILVKEIDPKVEIAWINGKFNFDGKHLKEVMLEISRWYDIDVFISNDVPNIEFFGGTFRNNNLSTILSLLEQNNISYTISKDKKLYIKMKN</sequence>
<dbReference type="PANTHER" id="PTHR30273:SF2">
    <property type="entry name" value="PROTEIN FECR"/>
    <property type="match status" value="1"/>
</dbReference>
<accession>A0ABS7Z804</accession>
<keyword evidence="1" id="KW-0812">Transmembrane</keyword>
<dbReference type="InterPro" id="IPR032508">
    <property type="entry name" value="FecR_C"/>
</dbReference>
<evidence type="ECO:0000259" key="3">
    <source>
        <dbReference type="Pfam" id="PF16344"/>
    </source>
</evidence>
<keyword evidence="1" id="KW-1133">Transmembrane helix</keyword>
<organism evidence="4 5">
    <name type="scientific">Sphingobacterium bovistauri</name>
    <dbReference type="NCBI Taxonomy" id="2781959"/>
    <lineage>
        <taxon>Bacteria</taxon>
        <taxon>Pseudomonadati</taxon>
        <taxon>Bacteroidota</taxon>
        <taxon>Sphingobacteriia</taxon>
        <taxon>Sphingobacteriales</taxon>
        <taxon>Sphingobacteriaceae</taxon>
        <taxon>Sphingobacterium</taxon>
    </lineage>
</organism>
<feature type="domain" description="FecR protein" evidence="2">
    <location>
        <begin position="179"/>
        <end position="274"/>
    </location>
</feature>
<dbReference type="Gene3D" id="2.60.120.1440">
    <property type="match status" value="1"/>
</dbReference>
<keyword evidence="1" id="KW-0472">Membrane</keyword>
<proteinExistence type="predicted"/>
<dbReference type="Pfam" id="PF16344">
    <property type="entry name" value="FecR_C"/>
    <property type="match status" value="1"/>
</dbReference>
<dbReference type="InterPro" id="IPR012373">
    <property type="entry name" value="Ferrdict_sens_TM"/>
</dbReference>
<dbReference type="InterPro" id="IPR006860">
    <property type="entry name" value="FecR"/>
</dbReference>
<reference evidence="4" key="1">
    <citation type="submission" date="2020-10" db="EMBL/GenBank/DDBJ databases">
        <authorList>
            <person name="Lu T."/>
            <person name="Wang Q."/>
            <person name="Han X."/>
        </authorList>
    </citation>
    <scope>NUCLEOTIDE SEQUENCE</scope>
    <source>
        <strain evidence="4">WQ 366</strain>
    </source>
</reference>
<dbReference type="Proteomes" id="UP001165302">
    <property type="component" value="Unassembled WGS sequence"/>
</dbReference>
<feature type="transmembrane region" description="Helical" evidence="1">
    <location>
        <begin position="91"/>
        <end position="110"/>
    </location>
</feature>
<keyword evidence="5" id="KW-1185">Reference proteome</keyword>
<name>A0ABS7Z804_9SPHI</name>
<dbReference type="Gene3D" id="3.55.50.30">
    <property type="match status" value="1"/>
</dbReference>
<evidence type="ECO:0000313" key="5">
    <source>
        <dbReference type="Proteomes" id="UP001165302"/>
    </source>
</evidence>
<evidence type="ECO:0000259" key="2">
    <source>
        <dbReference type="Pfam" id="PF04773"/>
    </source>
</evidence>
<evidence type="ECO:0000256" key="1">
    <source>
        <dbReference type="SAM" id="Phobius"/>
    </source>
</evidence>
<dbReference type="Pfam" id="PF04773">
    <property type="entry name" value="FecR"/>
    <property type="match status" value="1"/>
</dbReference>
<dbReference type="EMBL" id="JADEYP010000031">
    <property type="protein sequence ID" value="MCA5006321.1"/>
    <property type="molecule type" value="Genomic_DNA"/>
</dbReference>
<dbReference type="RefSeq" id="WP_225554680.1">
    <property type="nucleotide sequence ID" value="NZ_JADEYP010000031.1"/>
</dbReference>
<comment type="caution">
    <text evidence="4">The sequence shown here is derived from an EMBL/GenBank/DDBJ whole genome shotgun (WGS) entry which is preliminary data.</text>
</comment>
<gene>
    <name evidence="4" type="ORF">IPZ78_14300</name>
</gene>
<feature type="domain" description="Protein FecR C-terminal" evidence="3">
    <location>
        <begin position="318"/>
        <end position="384"/>
    </location>
</feature>
<dbReference type="PANTHER" id="PTHR30273">
    <property type="entry name" value="PERIPLASMIC SIGNAL SENSOR AND SIGMA FACTOR ACTIVATOR FECR-RELATED"/>
    <property type="match status" value="1"/>
</dbReference>